<dbReference type="Pfam" id="PF09335">
    <property type="entry name" value="VTT_dom"/>
    <property type="match status" value="1"/>
</dbReference>
<dbReference type="Proteomes" id="UP000652761">
    <property type="component" value="Unassembled WGS sequence"/>
</dbReference>
<keyword evidence="3 6" id="KW-1133">Transmembrane helix</keyword>
<evidence type="ECO:0000313" key="9">
    <source>
        <dbReference type="Proteomes" id="UP000652761"/>
    </source>
</evidence>
<dbReference type="InterPro" id="IPR045014">
    <property type="entry name" value="TM41A/B"/>
</dbReference>
<sequence>MAGPRAVLGEGAVRQRDEESGLPCSADEDSPTTKKPPRIDGRFPLTRWELAAAASVFLLFTAGLFSIYVTMPEAEYAEVLRLPRSISDLRLLKMIIKLLKPEGEPARSNDENWFSLPVWDRDHFAVYAKDYQARFMLGYCSTYIFMQTFMIPGTIFMSLLAGALFGVIKGGLLVVFTATSGASSCYFLSKLIGRPLISWLWPEKLRFFQAEVAKRREKLLNYMLFLRITPSLPNTFINVASPIVDIPFHVFFLATLVGLIPSSYITVRAGLALGDLRSIRDLYDFKTFVVLFLIGFVSIFPTILKKKRTYE</sequence>
<feature type="transmembrane region" description="Helical" evidence="6">
    <location>
        <begin position="285"/>
        <end position="304"/>
    </location>
</feature>
<dbReference type="GO" id="GO:0000045">
    <property type="term" value="P:autophagosome assembly"/>
    <property type="evidence" value="ECO:0007669"/>
    <property type="project" value="TreeGrafter"/>
</dbReference>
<dbReference type="PANTHER" id="PTHR43220">
    <property type="match status" value="1"/>
</dbReference>
<comment type="caution">
    <text evidence="8">The sequence shown here is derived from an EMBL/GenBank/DDBJ whole genome shotgun (WGS) entry which is preliminary data.</text>
</comment>
<evidence type="ECO:0000259" key="7">
    <source>
        <dbReference type="Pfam" id="PF09335"/>
    </source>
</evidence>
<dbReference type="OrthoDB" id="3364966at2759"/>
<dbReference type="EMBL" id="NMUH01002570">
    <property type="protein sequence ID" value="MQM00806.1"/>
    <property type="molecule type" value="Genomic_DNA"/>
</dbReference>
<evidence type="ECO:0000256" key="2">
    <source>
        <dbReference type="ARBA" id="ARBA00022692"/>
    </source>
</evidence>
<evidence type="ECO:0000256" key="4">
    <source>
        <dbReference type="ARBA" id="ARBA00023136"/>
    </source>
</evidence>
<feature type="transmembrane region" description="Helical" evidence="6">
    <location>
        <begin position="143"/>
        <end position="165"/>
    </location>
</feature>
<name>A0A843VY75_COLES</name>
<evidence type="ECO:0000256" key="3">
    <source>
        <dbReference type="ARBA" id="ARBA00022989"/>
    </source>
</evidence>
<comment type="subcellular location">
    <subcellularLocation>
        <location evidence="1">Membrane</location>
        <topology evidence="1">Multi-pass membrane protein</topology>
    </subcellularLocation>
</comment>
<evidence type="ECO:0000256" key="5">
    <source>
        <dbReference type="SAM" id="MobiDB-lite"/>
    </source>
</evidence>
<feature type="region of interest" description="Disordered" evidence="5">
    <location>
        <begin position="1"/>
        <end position="39"/>
    </location>
</feature>
<reference evidence="8" key="1">
    <citation type="submission" date="2017-07" db="EMBL/GenBank/DDBJ databases">
        <title>Taro Niue Genome Assembly and Annotation.</title>
        <authorList>
            <person name="Atibalentja N."/>
            <person name="Keating K."/>
            <person name="Fields C.J."/>
        </authorList>
    </citation>
    <scope>NUCLEOTIDE SEQUENCE</scope>
    <source>
        <strain evidence="8">Niue_2</strain>
        <tissue evidence="8">Leaf</tissue>
    </source>
</reference>
<dbReference type="InterPro" id="IPR032816">
    <property type="entry name" value="VTT_dom"/>
</dbReference>
<evidence type="ECO:0000313" key="8">
    <source>
        <dbReference type="EMBL" id="MQM00806.1"/>
    </source>
</evidence>
<evidence type="ECO:0000256" key="6">
    <source>
        <dbReference type="SAM" id="Phobius"/>
    </source>
</evidence>
<keyword evidence="9" id="KW-1185">Reference proteome</keyword>
<dbReference type="GO" id="GO:0016020">
    <property type="term" value="C:membrane"/>
    <property type="evidence" value="ECO:0007669"/>
    <property type="project" value="UniProtKB-SubCell"/>
</dbReference>
<keyword evidence="4 6" id="KW-0472">Membrane</keyword>
<feature type="domain" description="VTT" evidence="7">
    <location>
        <begin position="151"/>
        <end position="270"/>
    </location>
</feature>
<feature type="transmembrane region" description="Helical" evidence="6">
    <location>
        <begin position="250"/>
        <end position="273"/>
    </location>
</feature>
<evidence type="ECO:0000256" key="1">
    <source>
        <dbReference type="ARBA" id="ARBA00004141"/>
    </source>
</evidence>
<dbReference type="PANTHER" id="PTHR43220:SF3">
    <property type="entry name" value="PROTEIN, PUTATIVE, EXPRESSED-RELATED"/>
    <property type="match status" value="1"/>
</dbReference>
<dbReference type="AlphaFoldDB" id="A0A843VY75"/>
<feature type="transmembrane region" description="Helical" evidence="6">
    <location>
        <begin position="171"/>
        <end position="189"/>
    </location>
</feature>
<organism evidence="8 9">
    <name type="scientific">Colocasia esculenta</name>
    <name type="common">Wild taro</name>
    <name type="synonym">Arum esculentum</name>
    <dbReference type="NCBI Taxonomy" id="4460"/>
    <lineage>
        <taxon>Eukaryota</taxon>
        <taxon>Viridiplantae</taxon>
        <taxon>Streptophyta</taxon>
        <taxon>Embryophyta</taxon>
        <taxon>Tracheophyta</taxon>
        <taxon>Spermatophyta</taxon>
        <taxon>Magnoliopsida</taxon>
        <taxon>Liliopsida</taxon>
        <taxon>Araceae</taxon>
        <taxon>Aroideae</taxon>
        <taxon>Colocasieae</taxon>
        <taxon>Colocasia</taxon>
    </lineage>
</organism>
<protein>
    <recommendedName>
        <fullName evidence="7">VTT domain-containing protein</fullName>
    </recommendedName>
</protein>
<feature type="transmembrane region" description="Helical" evidence="6">
    <location>
        <begin position="50"/>
        <end position="71"/>
    </location>
</feature>
<proteinExistence type="predicted"/>
<dbReference type="GO" id="GO:0005783">
    <property type="term" value="C:endoplasmic reticulum"/>
    <property type="evidence" value="ECO:0007669"/>
    <property type="project" value="TreeGrafter"/>
</dbReference>
<gene>
    <name evidence="8" type="ORF">Taro_033552</name>
</gene>
<accession>A0A843VY75</accession>
<keyword evidence="2 6" id="KW-0812">Transmembrane</keyword>